<organism evidence="1">
    <name type="scientific">marine sediment metagenome</name>
    <dbReference type="NCBI Taxonomy" id="412755"/>
    <lineage>
        <taxon>unclassified sequences</taxon>
        <taxon>metagenomes</taxon>
        <taxon>ecological metagenomes</taxon>
    </lineage>
</organism>
<comment type="caution">
    <text evidence="1">The sequence shown here is derived from an EMBL/GenBank/DDBJ whole genome shotgun (WGS) entry which is preliminary data.</text>
</comment>
<protein>
    <submittedName>
        <fullName evidence="1">Uncharacterized protein</fullName>
    </submittedName>
</protein>
<feature type="non-terminal residue" evidence="1">
    <location>
        <position position="1"/>
    </location>
</feature>
<dbReference type="AlphaFoldDB" id="X1F661"/>
<sequence length="239" mass="27970">ESREIANCIIKNLTNGSMMNPNNMDDVYFCMNHHSFFQAAHCFEHFRNNHWLNLPKKTGINQPYSNYFTDAQIFLLSNQDFSILVGCGKGGVLQVFKNEKPCPKLLLTDCGYVGKTRNDKIISNQWLDRNNNIQYNKEEKELTIFSVFHKLSFNTTSSLKIIISRLAVPLLKKTSYFRKKFYEYLRKKMIYNAPPVPLELKRKIEFKENTINLTDKITVRKDFDVKSLINIPKFTTIYG</sequence>
<evidence type="ECO:0000313" key="1">
    <source>
        <dbReference type="EMBL" id="GAH41116.1"/>
    </source>
</evidence>
<name>X1F661_9ZZZZ</name>
<dbReference type="EMBL" id="BARU01012434">
    <property type="protein sequence ID" value="GAH41116.1"/>
    <property type="molecule type" value="Genomic_DNA"/>
</dbReference>
<reference evidence="1" key="1">
    <citation type="journal article" date="2014" name="Front. Microbiol.">
        <title>High frequency of phylogenetically diverse reductive dehalogenase-homologous genes in deep subseafloor sedimentary metagenomes.</title>
        <authorList>
            <person name="Kawai M."/>
            <person name="Futagami T."/>
            <person name="Toyoda A."/>
            <person name="Takaki Y."/>
            <person name="Nishi S."/>
            <person name="Hori S."/>
            <person name="Arai W."/>
            <person name="Tsubouchi T."/>
            <person name="Morono Y."/>
            <person name="Uchiyama I."/>
            <person name="Ito T."/>
            <person name="Fujiyama A."/>
            <person name="Inagaki F."/>
            <person name="Takami H."/>
        </authorList>
    </citation>
    <scope>NUCLEOTIDE SEQUENCE</scope>
    <source>
        <strain evidence="1">Expedition CK06-06</strain>
    </source>
</reference>
<gene>
    <name evidence="1" type="ORF">S03H2_22931</name>
</gene>
<accession>X1F661</accession>
<feature type="non-terminal residue" evidence="1">
    <location>
        <position position="239"/>
    </location>
</feature>
<proteinExistence type="predicted"/>